<accession>A0ACC0G985</accession>
<dbReference type="EMBL" id="CM045767">
    <property type="protein sequence ID" value="KAI7997158.1"/>
    <property type="molecule type" value="Genomic_DNA"/>
</dbReference>
<reference evidence="1 2" key="1">
    <citation type="journal article" date="2022" name="Plant J.">
        <title>Chromosome-level genome of Camellia lanceoleosa provides a valuable resource for understanding genome evolution and self-incompatibility.</title>
        <authorList>
            <person name="Gong W."/>
            <person name="Xiao S."/>
            <person name="Wang L."/>
            <person name="Liao Z."/>
            <person name="Chang Y."/>
            <person name="Mo W."/>
            <person name="Hu G."/>
            <person name="Li W."/>
            <person name="Zhao G."/>
            <person name="Zhu H."/>
            <person name="Hu X."/>
            <person name="Ji K."/>
            <person name="Xiang X."/>
            <person name="Song Q."/>
            <person name="Yuan D."/>
            <person name="Jin S."/>
            <person name="Zhang L."/>
        </authorList>
    </citation>
    <scope>NUCLEOTIDE SEQUENCE [LARGE SCALE GENOMIC DNA]</scope>
    <source>
        <strain evidence="1">SQ_2022a</strain>
    </source>
</reference>
<evidence type="ECO:0000313" key="2">
    <source>
        <dbReference type="Proteomes" id="UP001060215"/>
    </source>
</evidence>
<dbReference type="Proteomes" id="UP001060215">
    <property type="component" value="Chromosome 10"/>
</dbReference>
<evidence type="ECO:0000313" key="1">
    <source>
        <dbReference type="EMBL" id="KAI7997158.1"/>
    </source>
</evidence>
<organism evidence="1 2">
    <name type="scientific">Camellia lanceoleosa</name>
    <dbReference type="NCBI Taxonomy" id="1840588"/>
    <lineage>
        <taxon>Eukaryota</taxon>
        <taxon>Viridiplantae</taxon>
        <taxon>Streptophyta</taxon>
        <taxon>Embryophyta</taxon>
        <taxon>Tracheophyta</taxon>
        <taxon>Spermatophyta</taxon>
        <taxon>Magnoliopsida</taxon>
        <taxon>eudicotyledons</taxon>
        <taxon>Gunneridae</taxon>
        <taxon>Pentapetalae</taxon>
        <taxon>asterids</taxon>
        <taxon>Ericales</taxon>
        <taxon>Theaceae</taxon>
        <taxon>Camellia</taxon>
    </lineage>
</organism>
<proteinExistence type="predicted"/>
<keyword evidence="2" id="KW-1185">Reference proteome</keyword>
<gene>
    <name evidence="1" type="ORF">LOK49_LG10G01244</name>
</gene>
<sequence length="116" mass="12137">MSCRCQLVDISVNTHIYKSVDRVVEEVEEGLGDLGGVDELEDEASAADAKLESGGKVIVETVVGSPLDVEANDEAVEKGTIDGCDFGDLGVNEEGRASDKGVYLIGEEGYLMGVVG</sequence>
<name>A0ACC0G985_9ERIC</name>
<comment type="caution">
    <text evidence="1">The sequence shown here is derived from an EMBL/GenBank/DDBJ whole genome shotgun (WGS) entry which is preliminary data.</text>
</comment>
<protein>
    <submittedName>
        <fullName evidence="1">Uncharacterized protein</fullName>
    </submittedName>
</protein>